<comment type="caution">
    <text evidence="1">The sequence shown here is derived from an EMBL/GenBank/DDBJ whole genome shotgun (WGS) entry which is preliminary data.</text>
</comment>
<evidence type="ECO:0000313" key="2">
    <source>
        <dbReference type="Proteomes" id="UP000582837"/>
    </source>
</evidence>
<organism evidence="1 2">
    <name type="scientific">Longimicrobium terrae</name>
    <dbReference type="NCBI Taxonomy" id="1639882"/>
    <lineage>
        <taxon>Bacteria</taxon>
        <taxon>Pseudomonadati</taxon>
        <taxon>Gemmatimonadota</taxon>
        <taxon>Longimicrobiia</taxon>
        <taxon>Longimicrobiales</taxon>
        <taxon>Longimicrobiaceae</taxon>
        <taxon>Longimicrobium</taxon>
    </lineage>
</organism>
<dbReference type="InterPro" id="IPR058702">
    <property type="entry name" value="MafI2-like"/>
</dbReference>
<evidence type="ECO:0000313" key="1">
    <source>
        <dbReference type="EMBL" id="MBB6072232.1"/>
    </source>
</evidence>
<protein>
    <submittedName>
        <fullName evidence="1">Uncharacterized protein</fullName>
    </submittedName>
</protein>
<name>A0A841H2P2_9BACT</name>
<dbReference type="Pfam" id="PF26541">
    <property type="entry name" value="MafI2"/>
    <property type="match status" value="1"/>
</dbReference>
<sequence>MNEQELRLVLQVALLGEVGPSLRAVAYDLQADRIAVRFYHDGVISDDERESASCVGTELMAALPHSITVSEELIRCDHPQQIPQDLPKVFRRRE</sequence>
<keyword evidence="2" id="KW-1185">Reference proteome</keyword>
<proteinExistence type="predicted"/>
<dbReference type="Proteomes" id="UP000582837">
    <property type="component" value="Unassembled WGS sequence"/>
</dbReference>
<dbReference type="EMBL" id="JACHIA010000013">
    <property type="protein sequence ID" value="MBB6072232.1"/>
    <property type="molecule type" value="Genomic_DNA"/>
</dbReference>
<gene>
    <name evidence="1" type="ORF">HNQ61_003894</name>
</gene>
<dbReference type="RefSeq" id="WP_170032097.1">
    <property type="nucleotide sequence ID" value="NZ_JABDTL010000001.1"/>
</dbReference>
<dbReference type="AlphaFoldDB" id="A0A841H2P2"/>
<accession>A0A841H2P2</accession>
<reference evidence="1 2" key="1">
    <citation type="submission" date="2020-08" db="EMBL/GenBank/DDBJ databases">
        <title>Genomic Encyclopedia of Type Strains, Phase IV (KMG-IV): sequencing the most valuable type-strain genomes for metagenomic binning, comparative biology and taxonomic classification.</title>
        <authorList>
            <person name="Goeker M."/>
        </authorList>
    </citation>
    <scope>NUCLEOTIDE SEQUENCE [LARGE SCALE GENOMIC DNA]</scope>
    <source>
        <strain evidence="1 2">DSM 29007</strain>
    </source>
</reference>